<dbReference type="STRING" id="200324.A0A2N5S7G2"/>
<dbReference type="AlphaFoldDB" id="A0A2N5S7G2"/>
<dbReference type="InterPro" id="IPR009009">
    <property type="entry name" value="RlpA-like_DPBB"/>
</dbReference>
<dbReference type="SUPFAM" id="SSF50685">
    <property type="entry name" value="Barwin-like endoglucanases"/>
    <property type="match status" value="1"/>
</dbReference>
<organism evidence="3 7">
    <name type="scientific">Puccinia coronata f. sp. avenae</name>
    <dbReference type="NCBI Taxonomy" id="200324"/>
    <lineage>
        <taxon>Eukaryota</taxon>
        <taxon>Fungi</taxon>
        <taxon>Dikarya</taxon>
        <taxon>Basidiomycota</taxon>
        <taxon>Pucciniomycotina</taxon>
        <taxon>Pucciniomycetes</taxon>
        <taxon>Pucciniales</taxon>
        <taxon>Pucciniaceae</taxon>
        <taxon>Puccinia</taxon>
    </lineage>
</organism>
<evidence type="ECO:0000259" key="2">
    <source>
        <dbReference type="Pfam" id="PF03330"/>
    </source>
</evidence>
<dbReference type="PANTHER" id="PTHR31836">
    <property type="match status" value="1"/>
</dbReference>
<evidence type="ECO:0000256" key="1">
    <source>
        <dbReference type="ARBA" id="ARBA00022729"/>
    </source>
</evidence>
<evidence type="ECO:0000313" key="7">
    <source>
        <dbReference type="Proteomes" id="UP000235392"/>
    </source>
</evidence>
<sequence>MISASPIPKHDRLERRYNGMATWFYPKVGACGDTNSKADYIVAMNHAQYGTGELCHKSVVIVNVDSGKSVVATIEDECPECDYGSLDLSPAVFQELGELKTGILPITWDWA</sequence>
<dbReference type="OrthoDB" id="623670at2759"/>
<comment type="caution">
    <text evidence="3">The sequence shown here is derived from an EMBL/GenBank/DDBJ whole genome shotgun (WGS) entry which is preliminary data.</text>
</comment>
<keyword evidence="6" id="KW-1185">Reference proteome</keyword>
<proteinExistence type="predicted"/>
<evidence type="ECO:0000313" key="5">
    <source>
        <dbReference type="EMBL" id="PLW43979.1"/>
    </source>
</evidence>
<dbReference type="Proteomes" id="UP000235388">
    <property type="component" value="Unassembled WGS sequence"/>
</dbReference>
<dbReference type="EMBL" id="PGCI01000062">
    <property type="protein sequence ID" value="PLW43979.1"/>
    <property type="molecule type" value="Genomic_DNA"/>
</dbReference>
<keyword evidence="1" id="KW-0732">Signal</keyword>
<gene>
    <name evidence="4" type="ORF">PCANC_19053</name>
    <name evidence="5" type="ORF">PCASD_06488</name>
    <name evidence="3" type="ORF">PCASD_23051</name>
</gene>
<evidence type="ECO:0000313" key="6">
    <source>
        <dbReference type="Proteomes" id="UP000235388"/>
    </source>
</evidence>
<accession>A0A2N5S7G2</accession>
<dbReference type="InterPro" id="IPR036908">
    <property type="entry name" value="RlpA-like_sf"/>
</dbReference>
<dbReference type="InterPro" id="IPR051477">
    <property type="entry name" value="Expansin_CellWall"/>
</dbReference>
<dbReference type="Proteomes" id="UP000235392">
    <property type="component" value="Unassembled WGS sequence"/>
</dbReference>
<dbReference type="EMBL" id="PGCI01001023">
    <property type="protein sequence ID" value="PLW09168.1"/>
    <property type="molecule type" value="Genomic_DNA"/>
</dbReference>
<reference evidence="6 7" key="1">
    <citation type="submission" date="2017-11" db="EMBL/GenBank/DDBJ databases">
        <title>De novo assembly and phasing of dikaryotic genomes from two isolates of Puccinia coronata f. sp. avenae, the causal agent of oat crown rust.</title>
        <authorList>
            <person name="Miller M.E."/>
            <person name="Zhang Y."/>
            <person name="Omidvar V."/>
            <person name="Sperschneider J."/>
            <person name="Schwessinger B."/>
            <person name="Raley C."/>
            <person name="Palmer J.M."/>
            <person name="Garnica D."/>
            <person name="Upadhyaya N."/>
            <person name="Rathjen J."/>
            <person name="Taylor J.M."/>
            <person name="Park R.F."/>
            <person name="Dodds P.N."/>
            <person name="Hirsch C.D."/>
            <person name="Kianian S.F."/>
            <person name="Figueroa M."/>
        </authorList>
    </citation>
    <scope>NUCLEOTIDE SEQUENCE [LARGE SCALE GENOMIC DNA]</scope>
    <source>
        <strain evidence="4">12NC29</strain>
        <strain evidence="3">12SD80</strain>
    </source>
</reference>
<evidence type="ECO:0000313" key="3">
    <source>
        <dbReference type="EMBL" id="PLW09168.1"/>
    </source>
</evidence>
<dbReference type="Gene3D" id="2.40.40.10">
    <property type="entry name" value="RlpA-like domain"/>
    <property type="match status" value="1"/>
</dbReference>
<feature type="domain" description="RlpA-like protein double-psi beta-barrel" evidence="2">
    <location>
        <begin position="18"/>
        <end position="107"/>
    </location>
</feature>
<evidence type="ECO:0000313" key="4">
    <source>
        <dbReference type="EMBL" id="PLW35604.1"/>
    </source>
</evidence>
<protein>
    <recommendedName>
        <fullName evidence="2">RlpA-like protein double-psi beta-barrel domain-containing protein</fullName>
    </recommendedName>
</protein>
<name>A0A2N5S7G2_9BASI</name>
<dbReference type="Pfam" id="PF03330">
    <property type="entry name" value="DPBB_1"/>
    <property type="match status" value="1"/>
</dbReference>
<dbReference type="PANTHER" id="PTHR31836:SF25">
    <property type="entry name" value="RLPA-LIKE PROTEIN DOUBLE-PSI BETA-BARREL DOMAIN-CONTAINING PROTEIN"/>
    <property type="match status" value="1"/>
</dbReference>
<dbReference type="CDD" id="cd22191">
    <property type="entry name" value="DPBB_RlpA_EXP_N-like"/>
    <property type="match status" value="1"/>
</dbReference>
<dbReference type="EMBL" id="PGCJ01000254">
    <property type="protein sequence ID" value="PLW35604.1"/>
    <property type="molecule type" value="Genomic_DNA"/>
</dbReference>